<sequence>MTFVKTLQSTSMAVSLASAFSITGLAASAEEVQELKWAVPISFSSNLTALGDTLPWVAEQLKNASGGKIEFEVFEPNKMIPALSVFESTATGQIEVGYSWMGYERGQVPASALFGATPFGLEPAQFIAWMYQADGNALLQELFEPYNVHPILCGVISPEAAGWFKFPIETVEQLAGLKFRAAGLGGEIMKEVGMSVTVLPGGELYQALETGVLDATEFSLPTVDEQLGFYQVAKYYHLPGWHQPSTSQYLYISGDVWDDLNKTTQSLIETSCMAGVTYAMARAEALQGAVLNSFEDKGVTAEQLPEEVLQKFRDATEVVMTREAEADPMFAKIYGSMMAFKAENASWHALGYLPRDWAWDNASKPE</sequence>
<proteinExistence type="predicted"/>
<evidence type="ECO:0000313" key="5">
    <source>
        <dbReference type="EMBL" id="GLQ28161.1"/>
    </source>
</evidence>
<reference evidence="5" key="2">
    <citation type="submission" date="2023-01" db="EMBL/GenBank/DDBJ databases">
        <title>Draft genome sequence of Sulfitobacter pacificus strain NBRC 109915.</title>
        <authorList>
            <person name="Sun Q."/>
            <person name="Mori K."/>
        </authorList>
    </citation>
    <scope>NUCLEOTIDE SEQUENCE</scope>
    <source>
        <strain evidence="5">NBRC 109915</strain>
    </source>
</reference>
<keyword evidence="2 4" id="KW-0732">Signal</keyword>
<organism evidence="5 6">
    <name type="scientific">Sulfitobacter pacificus</name>
    <dbReference type="NCBI Taxonomy" id="1499314"/>
    <lineage>
        <taxon>Bacteria</taxon>
        <taxon>Pseudomonadati</taxon>
        <taxon>Pseudomonadota</taxon>
        <taxon>Alphaproteobacteria</taxon>
        <taxon>Rhodobacterales</taxon>
        <taxon>Roseobacteraceae</taxon>
        <taxon>Sulfitobacter</taxon>
    </lineage>
</organism>
<reference evidence="5" key="1">
    <citation type="journal article" date="2014" name="Int. J. Syst. Evol. Microbiol.">
        <title>Complete genome of a new Firmicutes species belonging to the dominant human colonic microbiota ('Ruminococcus bicirculans') reveals two chromosomes and a selective capacity to utilize plant glucans.</title>
        <authorList>
            <consortium name="NISC Comparative Sequencing Program"/>
            <person name="Wegmann U."/>
            <person name="Louis P."/>
            <person name="Goesmann A."/>
            <person name="Henrissat B."/>
            <person name="Duncan S.H."/>
            <person name="Flint H.J."/>
        </authorList>
    </citation>
    <scope>NUCLEOTIDE SEQUENCE</scope>
    <source>
        <strain evidence="5">NBRC 109915</strain>
    </source>
</reference>
<dbReference type="NCBIfam" id="NF037995">
    <property type="entry name" value="TRAP_S1"/>
    <property type="match status" value="1"/>
</dbReference>
<dbReference type="PANTHER" id="PTHR33376">
    <property type="match status" value="1"/>
</dbReference>
<keyword evidence="6" id="KW-1185">Reference proteome</keyword>
<dbReference type="InterPro" id="IPR018389">
    <property type="entry name" value="DctP_fam"/>
</dbReference>
<dbReference type="Pfam" id="PF03480">
    <property type="entry name" value="DctP"/>
    <property type="match status" value="1"/>
</dbReference>
<feature type="chain" id="PRO_5045517237" evidence="4">
    <location>
        <begin position="27"/>
        <end position="366"/>
    </location>
</feature>
<dbReference type="InterPro" id="IPR026289">
    <property type="entry name" value="SBP_TakP-like"/>
</dbReference>
<feature type="signal peptide" evidence="4">
    <location>
        <begin position="1"/>
        <end position="26"/>
    </location>
</feature>
<keyword evidence="3" id="KW-0574">Periplasm</keyword>
<accession>A0ABQ5VLW9</accession>
<dbReference type="PIRSF" id="PIRSF039026">
    <property type="entry name" value="SiaP"/>
    <property type="match status" value="1"/>
</dbReference>
<protein>
    <submittedName>
        <fullName evidence="5">Periplasmic solute-binding protein</fullName>
    </submittedName>
</protein>
<gene>
    <name evidence="5" type="primary">smoM</name>
    <name evidence="5" type="ORF">GCM10007927_29640</name>
</gene>
<comment type="subcellular location">
    <subcellularLocation>
        <location evidence="1">Periplasm</location>
    </subcellularLocation>
</comment>
<evidence type="ECO:0000256" key="4">
    <source>
        <dbReference type="SAM" id="SignalP"/>
    </source>
</evidence>
<dbReference type="RefSeq" id="WP_284374594.1">
    <property type="nucleotide sequence ID" value="NZ_BSNL01000001.1"/>
</dbReference>
<evidence type="ECO:0000313" key="6">
    <source>
        <dbReference type="Proteomes" id="UP001161388"/>
    </source>
</evidence>
<comment type="caution">
    <text evidence="5">The sequence shown here is derived from an EMBL/GenBank/DDBJ whole genome shotgun (WGS) entry which is preliminary data.</text>
</comment>
<dbReference type="CDD" id="cd13604">
    <property type="entry name" value="PBP2_TRAP_ketoacid_lactate_like"/>
    <property type="match status" value="1"/>
</dbReference>
<dbReference type="Proteomes" id="UP001161388">
    <property type="component" value="Unassembled WGS sequence"/>
</dbReference>
<dbReference type="InterPro" id="IPR038404">
    <property type="entry name" value="TRAP_DctP_sf"/>
</dbReference>
<name>A0ABQ5VLW9_9RHOB</name>
<dbReference type="PANTHER" id="PTHR33376:SF5">
    <property type="entry name" value="EXTRACYTOPLASMIC SOLUTE RECEPTOR PROTEIN"/>
    <property type="match status" value="1"/>
</dbReference>
<evidence type="ECO:0000256" key="2">
    <source>
        <dbReference type="ARBA" id="ARBA00022729"/>
    </source>
</evidence>
<dbReference type="Gene3D" id="3.40.190.10">
    <property type="entry name" value="Periplasmic binding protein-like II"/>
    <property type="match status" value="1"/>
</dbReference>
<dbReference type="EMBL" id="BSNL01000001">
    <property type="protein sequence ID" value="GLQ28161.1"/>
    <property type="molecule type" value="Genomic_DNA"/>
</dbReference>
<evidence type="ECO:0000256" key="1">
    <source>
        <dbReference type="ARBA" id="ARBA00004418"/>
    </source>
</evidence>
<dbReference type="Gene3D" id="3.40.190.170">
    <property type="entry name" value="Bacterial extracellular solute-binding protein, family 7"/>
    <property type="match status" value="1"/>
</dbReference>
<evidence type="ECO:0000256" key="3">
    <source>
        <dbReference type="ARBA" id="ARBA00022764"/>
    </source>
</evidence>